<feature type="compositionally biased region" description="Basic and acidic residues" evidence="1">
    <location>
        <begin position="173"/>
        <end position="184"/>
    </location>
</feature>
<dbReference type="EMBL" id="KQ234858">
    <property type="protein sequence ID" value="KMZ84527.1"/>
    <property type="molecule type" value="Genomic_DNA"/>
</dbReference>
<proteinExistence type="predicted"/>
<accession>A0A0J9SRG9</accession>
<protein>
    <submittedName>
        <fullName evidence="2">Uncharacterized protein</fullName>
    </submittedName>
</protein>
<feature type="compositionally biased region" description="Polar residues" evidence="1">
    <location>
        <begin position="151"/>
        <end position="161"/>
    </location>
</feature>
<reference evidence="2 3" key="1">
    <citation type="submission" date="2011-08" db="EMBL/GenBank/DDBJ databases">
        <title>The Genome Sequence of Plasmodium vivax Brazil I.</title>
        <authorList>
            <consortium name="The Broad Institute Genome Sequencing Platform"/>
            <consortium name="The Broad Institute Genome Sequencing Center for Infectious Disease"/>
            <person name="Neafsey D."/>
            <person name="Carlton J."/>
            <person name="Barnwell J."/>
            <person name="Collins W."/>
            <person name="Escalante A."/>
            <person name="Mullikin J."/>
            <person name="Saul A."/>
            <person name="Guigo R."/>
            <person name="Camara F."/>
            <person name="Young S.K."/>
            <person name="Zeng Q."/>
            <person name="Gargeya S."/>
            <person name="Fitzgerald M."/>
            <person name="Haas B."/>
            <person name="Abouelleil A."/>
            <person name="Alvarado L."/>
            <person name="Arachchi H.M."/>
            <person name="Berlin A."/>
            <person name="Brown A."/>
            <person name="Chapman S.B."/>
            <person name="Chen Z."/>
            <person name="Dunbar C."/>
            <person name="Freedman E."/>
            <person name="Gearin G."/>
            <person name="Gellesch M."/>
            <person name="Goldberg J."/>
            <person name="Griggs A."/>
            <person name="Gujja S."/>
            <person name="Heiman D."/>
            <person name="Howarth C."/>
            <person name="Larson L."/>
            <person name="Lui A."/>
            <person name="MacDonald P.J.P."/>
            <person name="Montmayeur A."/>
            <person name="Murphy C."/>
            <person name="Neiman D."/>
            <person name="Pearson M."/>
            <person name="Priest M."/>
            <person name="Roberts A."/>
            <person name="Saif S."/>
            <person name="Shea T."/>
            <person name="Shenoy N."/>
            <person name="Sisk P."/>
            <person name="Stolte C."/>
            <person name="Sykes S."/>
            <person name="Wortman J."/>
            <person name="Nusbaum C."/>
            <person name="Birren B."/>
        </authorList>
    </citation>
    <scope>NUCLEOTIDE SEQUENCE [LARGE SCALE GENOMIC DNA]</scope>
    <source>
        <strain evidence="2 3">Brazil I</strain>
    </source>
</reference>
<feature type="region of interest" description="Disordered" evidence="1">
    <location>
        <begin position="731"/>
        <end position="774"/>
    </location>
</feature>
<dbReference type="OrthoDB" id="392797at2759"/>
<gene>
    <name evidence="2" type="ORF">PVBG_00307</name>
</gene>
<feature type="compositionally biased region" description="Basic and acidic residues" evidence="1">
    <location>
        <begin position="743"/>
        <end position="756"/>
    </location>
</feature>
<feature type="region of interest" description="Disordered" evidence="1">
    <location>
        <begin position="135"/>
        <end position="184"/>
    </location>
</feature>
<name>A0A0J9SRG9_PLAV1</name>
<dbReference type="Proteomes" id="UP000053327">
    <property type="component" value="Unassembled WGS sequence"/>
</dbReference>
<evidence type="ECO:0000313" key="2">
    <source>
        <dbReference type="EMBL" id="KMZ84527.1"/>
    </source>
</evidence>
<sequence length="1043" mass="117806">MKPARRRLAKRISNFYKNVSANAPLFATNLLLYRFDRDLIATLVQTCKRLLKRHAQGETKPHEEYLLIFNYVIFSHLHFVLSELGQNNTPHFDIVYDLCESKCGNTPLLNAKRLTKRRKCSASKLRRLLIGGGTHGGLDHSQGGTPHLCSQGEQNETSYESYQPGGRRHKQTTRQESHAEKHPHEWNKHICHEGYRKRAHHWGSKPLGYASKTYGRVHISYKGERSCTVKYITNTCLHNWSVRRFPFCSSMECSEAGESQFVEQLKRLYAHVHYWMCLMQLNVRCRRSCRVGELKSEEKDIYDGIYKNIYNLFKRMNRNHFESIQMIKRKKQQLSITHNCEMEDLISATKGTAGGNSKGTQQINELVFKHIAEKEALCRHAEHEVKVMQLVNLKEYKEHIFYIFNILQRERNVLSLPPLPEDELEGVDAGVAEGSLRVQPNGFCPCAHKGGHPYFALTAKLEKLAKHFHLFYLHKLIKSNLRVVRYLHLHVRHSVCDTLSLSVVFSLGEVEDLFQRHRKSNGEFKGRLYGLLGRMHREHCVGSGGADQCADHYAGHYADRCPHRGTNGTPAWTHTESKYFDATGRFRSKLGAPAEEKAPFNKSYDSTHKYSRDDSIWFVPQDNACAEEESAHTHLSKVTLREKELNGLVLYVGEDANSFCKENVYQSIFSISMNKTDFVFPTLKEQLGMFRQFVSGNGEVQGGGEAARKSSPEMPTQLRCGNIIITRHTNLKIGMERGATPKGGEKSAKKGGHNGEEQNGGHQNGGGKTNKASPYDMTAIKNHANDFFSLERINTSNLPSSILPIYEQLKRNSHYFMHKEGGETSVRADAKESAACKLCKLGELGKPGKPHANILKKKKIHVDVIFHIIIPQNANSKSFQIILLSLLKVLDLCRSYHVSSLTCPLPYVHDVVHKNKRPVVYAFMYSLVFSLLNYVKCTQSPAQQVRVLHFVFPNLAFREGGAAGRAAGGAAGGAADIVARGVAVDSSVEKKTAKKTSPLNEESPLHPSANSDGLPKERMSSMASFIYRVANDMRGKYTLVESI</sequence>
<evidence type="ECO:0000313" key="3">
    <source>
        <dbReference type="Proteomes" id="UP000053327"/>
    </source>
</evidence>
<evidence type="ECO:0000256" key="1">
    <source>
        <dbReference type="SAM" id="MobiDB-lite"/>
    </source>
</evidence>
<organism evidence="2 3">
    <name type="scientific">Plasmodium vivax (strain Brazil I)</name>
    <dbReference type="NCBI Taxonomy" id="1033975"/>
    <lineage>
        <taxon>Eukaryota</taxon>
        <taxon>Sar</taxon>
        <taxon>Alveolata</taxon>
        <taxon>Apicomplexa</taxon>
        <taxon>Aconoidasida</taxon>
        <taxon>Haemosporida</taxon>
        <taxon>Plasmodiidae</taxon>
        <taxon>Plasmodium</taxon>
        <taxon>Plasmodium (Plasmodium)</taxon>
    </lineage>
</organism>
<dbReference type="AlphaFoldDB" id="A0A0J9SRG9"/>
<feature type="region of interest" description="Disordered" evidence="1">
    <location>
        <begin position="989"/>
        <end position="1016"/>
    </location>
</feature>